<accession>D2QTJ5</accession>
<dbReference type="AlphaFoldDB" id="D2QTJ5"/>
<dbReference type="RefSeq" id="WP_012930613.1">
    <property type="nucleotide sequence ID" value="NC_013730.1"/>
</dbReference>
<evidence type="ECO:0000313" key="1">
    <source>
        <dbReference type="EMBL" id="ADB42127.1"/>
    </source>
</evidence>
<gene>
    <name evidence="1" type="ordered locus">Slin_6167</name>
</gene>
<name>D2QTJ5_SPILD</name>
<reference evidence="1 2" key="1">
    <citation type="journal article" date="2010" name="Stand. Genomic Sci.">
        <title>Complete genome sequence of Spirosoma linguale type strain (1).</title>
        <authorList>
            <person name="Lail K."/>
            <person name="Sikorski J."/>
            <person name="Saunders E."/>
            <person name="Lapidus A."/>
            <person name="Glavina Del Rio T."/>
            <person name="Copeland A."/>
            <person name="Tice H."/>
            <person name="Cheng J.-F."/>
            <person name="Lucas S."/>
            <person name="Nolan M."/>
            <person name="Bruce D."/>
            <person name="Goodwin L."/>
            <person name="Pitluck S."/>
            <person name="Ivanova N."/>
            <person name="Mavromatis K."/>
            <person name="Ovchinnikova G."/>
            <person name="Pati A."/>
            <person name="Chen A."/>
            <person name="Palaniappan K."/>
            <person name="Land M."/>
            <person name="Hauser L."/>
            <person name="Chang Y.-J."/>
            <person name="Jeffries C.D."/>
            <person name="Chain P."/>
            <person name="Brettin T."/>
            <person name="Detter J.C."/>
            <person name="Schuetze A."/>
            <person name="Rohde M."/>
            <person name="Tindall B.J."/>
            <person name="Goeker M."/>
            <person name="Bristow J."/>
            <person name="Eisen J.A."/>
            <person name="Markowitz V."/>
            <person name="Hugenholtz P."/>
            <person name="Kyrpides N.C."/>
            <person name="Klenk H.-P."/>
            <person name="Chen F."/>
        </authorList>
    </citation>
    <scope>NUCLEOTIDE SEQUENCE [LARGE SCALE GENOMIC DNA]</scope>
    <source>
        <strain evidence="2">ATCC 33905 / DSM 74 / LMG 10896 / Claus 1</strain>
    </source>
</reference>
<organism evidence="1 2">
    <name type="scientific">Spirosoma linguale (strain ATCC 33905 / DSM 74 / LMG 10896 / Claus 1)</name>
    <dbReference type="NCBI Taxonomy" id="504472"/>
    <lineage>
        <taxon>Bacteria</taxon>
        <taxon>Pseudomonadati</taxon>
        <taxon>Bacteroidota</taxon>
        <taxon>Cytophagia</taxon>
        <taxon>Cytophagales</taxon>
        <taxon>Cytophagaceae</taxon>
        <taxon>Spirosoma</taxon>
    </lineage>
</organism>
<evidence type="ECO:0000313" key="2">
    <source>
        <dbReference type="Proteomes" id="UP000002028"/>
    </source>
</evidence>
<dbReference type="KEGG" id="sli:Slin_6167"/>
<dbReference type="STRING" id="504472.Slin_6167"/>
<dbReference type="EMBL" id="CP001769">
    <property type="protein sequence ID" value="ADB42127.1"/>
    <property type="molecule type" value="Genomic_DNA"/>
</dbReference>
<dbReference type="HOGENOM" id="CLU_2095332_0_0_10"/>
<proteinExistence type="predicted"/>
<dbReference type="Proteomes" id="UP000002028">
    <property type="component" value="Chromosome"/>
</dbReference>
<sequence>MNIIPLQSNEFESITGEPVYLSIFDKSGKKIYAAKADPSQLSLLGLEKGNIVSFSMGLTISGRVDYEVIECSKILVREAKSHQIHVQLIVDPKDGAQSEDLVIKRPERVFLGPNND</sequence>
<keyword evidence="2" id="KW-1185">Reference proteome</keyword>
<protein>
    <submittedName>
        <fullName evidence="1">Uncharacterized protein</fullName>
    </submittedName>
</protein>